<evidence type="ECO:0000313" key="2">
    <source>
        <dbReference type="EMBL" id="BBN97493.1"/>
    </source>
</evidence>
<dbReference type="InterPro" id="IPR029100">
    <property type="entry name" value="Ntox50"/>
</dbReference>
<dbReference type="GO" id="GO:0005198">
    <property type="term" value="F:structural molecule activity"/>
    <property type="evidence" value="ECO:0007669"/>
    <property type="project" value="InterPro"/>
</dbReference>
<accession>A0A5K7WYS0</accession>
<dbReference type="Proteomes" id="UP000326951">
    <property type="component" value="Chromosome"/>
</dbReference>
<dbReference type="Pfam" id="PF15542">
    <property type="entry name" value="Ntox50"/>
    <property type="match status" value="1"/>
</dbReference>
<proteinExistence type="predicted"/>
<organism evidence="2 3">
    <name type="scientific">Sporolactobacillus terrae</name>
    <dbReference type="NCBI Taxonomy" id="269673"/>
    <lineage>
        <taxon>Bacteria</taxon>
        <taxon>Bacillati</taxon>
        <taxon>Bacillota</taxon>
        <taxon>Bacilli</taxon>
        <taxon>Bacillales</taxon>
        <taxon>Sporolactobacillaceae</taxon>
        <taxon>Sporolactobacillus</taxon>
    </lineage>
</organism>
<dbReference type="Pfam" id="PF06152">
    <property type="entry name" value="Phage_min_cap2"/>
    <property type="match status" value="1"/>
</dbReference>
<protein>
    <recommendedName>
        <fullName evidence="1">Bacterial toxin 50 domain-containing protein</fullName>
    </recommendedName>
</protein>
<dbReference type="InterPro" id="IPR009319">
    <property type="entry name" value="Phage_A118_VSP1"/>
</dbReference>
<dbReference type="EMBL" id="AP021853">
    <property type="protein sequence ID" value="BBN97493.1"/>
    <property type="molecule type" value="Genomic_DNA"/>
</dbReference>
<feature type="domain" description="Bacterial toxin 50" evidence="1">
    <location>
        <begin position="361"/>
        <end position="464"/>
    </location>
</feature>
<sequence length="466" mass="53375">MKVPETVDQLIKVYQQAQEYLQYIIAMKQARGSLTQYQESTLAAVSEQLATLEEISKRFAQKRIPKDYWKGVDEVIQQVQSIGAEIGTAATYAAIHQRAIETLVENMVLDFSEALRFVGREVSDTIRQIGLHVIAEKLATNQTVREAQKRMQQRLIEKGVIGIKDRRGRLIGLDTYAALVARTTSREATNTAKINHLQENGYDLVKISSHATTCPICAPLQGRVYSISGNDPRYPKLERAFSSHMTIHPNCRHVVLPYVEGLADDSEGDREFSNRPFDIDPRSQKEIDRYNREQKEKAKRRADFKQWQKYKTLLGNRAPKTFEAFRRIKIHNENRFYELKTLYKSETIRMKIASGEITKKINPDKQARHMFGNPAYENYKRDLKKEGVNGPSYLTISLSEAQDLVNKYAGTGRIWLNGSLNFANSETIIQNDRKIGYYIDKDGNEHLTGNFDIRYSKTGTHIFPTG</sequence>
<dbReference type="RefSeq" id="WP_152080071.1">
    <property type="nucleotide sequence ID" value="NZ_AP021853.1"/>
</dbReference>
<dbReference type="AlphaFoldDB" id="A0A5K7WYS0"/>
<gene>
    <name evidence="2" type="ORF">St703_01980</name>
</gene>
<name>A0A5K7WYS0_9BACL</name>
<evidence type="ECO:0000259" key="1">
    <source>
        <dbReference type="Pfam" id="PF15542"/>
    </source>
</evidence>
<evidence type="ECO:0000313" key="3">
    <source>
        <dbReference type="Proteomes" id="UP000326951"/>
    </source>
</evidence>
<reference evidence="2 3" key="1">
    <citation type="submission" date="2019-09" db="EMBL/GenBank/DDBJ databases">
        <title>Complete genome sequence of Sporolactobacillus terrae 70-3.</title>
        <authorList>
            <person name="Tanaka N."/>
            <person name="Shiwa Y."/>
            <person name="Fujita N."/>
            <person name="Tanasupawat S."/>
        </authorList>
    </citation>
    <scope>NUCLEOTIDE SEQUENCE [LARGE SCALE GENOMIC DNA]</scope>
    <source>
        <strain evidence="2 3">70-3</strain>
    </source>
</reference>